<reference evidence="4 5" key="1">
    <citation type="submission" date="2018-11" db="EMBL/GenBank/DDBJ databases">
        <authorList>
            <consortium name="Pathogen Informatics"/>
        </authorList>
    </citation>
    <scope>NUCLEOTIDE SEQUENCE [LARGE SCALE GENOMIC DNA]</scope>
</reference>
<keyword evidence="5" id="KW-1185">Reference proteome</keyword>
<dbReference type="AlphaFoldDB" id="A0A3P7P0T2"/>
<proteinExistence type="predicted"/>
<dbReference type="Gene3D" id="3.30.710.10">
    <property type="entry name" value="Potassium Channel Kv1.1, Chain A"/>
    <property type="match status" value="1"/>
</dbReference>
<keyword evidence="2" id="KW-0677">Repeat</keyword>
<dbReference type="Proteomes" id="UP000281553">
    <property type="component" value="Unassembled WGS sequence"/>
</dbReference>
<dbReference type="PANTHER" id="PTHR24412:SF489">
    <property type="entry name" value="RING FINGER DOMAIN AND KELCH REPEAT-CONTAINING PROTEIN DDB_G0271372"/>
    <property type="match status" value="1"/>
</dbReference>
<dbReference type="Gene3D" id="2.120.10.80">
    <property type="entry name" value="Kelch-type beta propeller"/>
    <property type="match status" value="1"/>
</dbReference>
<feature type="domain" description="BTB" evidence="3">
    <location>
        <begin position="32"/>
        <end position="100"/>
    </location>
</feature>
<evidence type="ECO:0000313" key="5">
    <source>
        <dbReference type="Proteomes" id="UP000281553"/>
    </source>
</evidence>
<name>A0A3P7P0T2_DIBLA</name>
<gene>
    <name evidence="4" type="ORF">DILT_LOCUS10300</name>
</gene>
<dbReference type="SUPFAM" id="SSF54695">
    <property type="entry name" value="POZ domain"/>
    <property type="match status" value="1"/>
</dbReference>
<dbReference type="PROSITE" id="PS50097">
    <property type="entry name" value="BTB"/>
    <property type="match status" value="1"/>
</dbReference>
<dbReference type="InterPro" id="IPR000210">
    <property type="entry name" value="BTB/POZ_dom"/>
</dbReference>
<dbReference type="Gene3D" id="1.25.40.420">
    <property type="match status" value="1"/>
</dbReference>
<protein>
    <recommendedName>
        <fullName evidence="3">BTB domain-containing protein</fullName>
    </recommendedName>
</protein>
<evidence type="ECO:0000259" key="3">
    <source>
        <dbReference type="PROSITE" id="PS50097"/>
    </source>
</evidence>
<dbReference type="CDD" id="cd18186">
    <property type="entry name" value="BTB_POZ_ZBTB_KLHL-like"/>
    <property type="match status" value="1"/>
</dbReference>
<dbReference type="SUPFAM" id="SSF117281">
    <property type="entry name" value="Kelch motif"/>
    <property type="match status" value="1"/>
</dbReference>
<dbReference type="Pfam" id="PF00651">
    <property type="entry name" value="BTB"/>
    <property type="match status" value="1"/>
</dbReference>
<dbReference type="SMART" id="SM00875">
    <property type="entry name" value="BACK"/>
    <property type="match status" value="1"/>
</dbReference>
<evidence type="ECO:0000313" key="4">
    <source>
        <dbReference type="EMBL" id="VDN14469.1"/>
    </source>
</evidence>
<evidence type="ECO:0000256" key="1">
    <source>
        <dbReference type="ARBA" id="ARBA00022441"/>
    </source>
</evidence>
<dbReference type="SMART" id="SM00225">
    <property type="entry name" value="BTB"/>
    <property type="match status" value="1"/>
</dbReference>
<dbReference type="InterPro" id="IPR015915">
    <property type="entry name" value="Kelch-typ_b-propeller"/>
</dbReference>
<dbReference type="InterPro" id="IPR011705">
    <property type="entry name" value="BACK"/>
</dbReference>
<dbReference type="OrthoDB" id="6357972at2759"/>
<organism evidence="4 5">
    <name type="scientific">Dibothriocephalus latus</name>
    <name type="common">Fish tapeworm</name>
    <name type="synonym">Diphyllobothrium latum</name>
    <dbReference type="NCBI Taxonomy" id="60516"/>
    <lineage>
        <taxon>Eukaryota</taxon>
        <taxon>Metazoa</taxon>
        <taxon>Spiralia</taxon>
        <taxon>Lophotrochozoa</taxon>
        <taxon>Platyhelminthes</taxon>
        <taxon>Cestoda</taxon>
        <taxon>Eucestoda</taxon>
        <taxon>Diphyllobothriidea</taxon>
        <taxon>Diphyllobothriidae</taxon>
        <taxon>Dibothriocephalus</taxon>
    </lineage>
</organism>
<sequence length="398" mass="44866">MTQQETQTFEDQPALIQCLPQLNNLREAGKLADLTIKLQNNVKVHAHRLVLASRVPALCDTLCEKPTNGQDFVLKWPQISPEVATSFIDYIYTGKLEVHESNVAGLIMLSLQLELPQVEQWAARFMAARLDSENIANKWELAQLLKSNMLRNACLQHIKATFEATVPADFFIQLPFEAVLFLLRADDLQVDSEESVLKAIGQWISPLGKEDKTRLGHAEAMMKEVRWYQVAADFRYGLHDDDEGFWNKNLACSWYRLPDLKTARKCAASVALPDGRVFVMGGEEQKWDRSGSYYSEKLSSVETCHLKEPADWQGPPKASGAFWKDATAMLKPRAEQTAVAFRDRIFVAGGKGYSNGVDVFTVPDNQRPLGQWTHLANWDTARTTTALIVCQNRLFSFG</sequence>
<evidence type="ECO:0000256" key="2">
    <source>
        <dbReference type="ARBA" id="ARBA00022737"/>
    </source>
</evidence>
<keyword evidence="1" id="KW-0880">Kelch repeat</keyword>
<dbReference type="PANTHER" id="PTHR24412">
    <property type="entry name" value="KELCH PROTEIN"/>
    <property type="match status" value="1"/>
</dbReference>
<dbReference type="EMBL" id="UYRU01059368">
    <property type="protein sequence ID" value="VDN14469.1"/>
    <property type="molecule type" value="Genomic_DNA"/>
</dbReference>
<dbReference type="Pfam" id="PF07707">
    <property type="entry name" value="BACK"/>
    <property type="match status" value="1"/>
</dbReference>
<accession>A0A3P7P0T2</accession>
<dbReference type="InterPro" id="IPR011333">
    <property type="entry name" value="SKP1/BTB/POZ_sf"/>
</dbReference>